<name>A0AC35G0V3_9BILA</name>
<proteinExistence type="predicted"/>
<evidence type="ECO:0000313" key="1">
    <source>
        <dbReference type="Proteomes" id="UP000887580"/>
    </source>
</evidence>
<protein>
    <submittedName>
        <fullName evidence="2">MRG domain-containing protein</fullName>
    </submittedName>
</protein>
<reference evidence="2" key="1">
    <citation type="submission" date="2022-11" db="UniProtKB">
        <authorList>
            <consortium name="WormBaseParasite"/>
        </authorList>
    </citation>
    <scope>IDENTIFICATION</scope>
</reference>
<dbReference type="WBParaSite" id="PS1159_v2.g22857.t1">
    <property type="protein sequence ID" value="PS1159_v2.g22857.t1"/>
    <property type="gene ID" value="PS1159_v2.g22857"/>
</dbReference>
<accession>A0AC35G0V3</accession>
<organism evidence="1 2">
    <name type="scientific">Panagrolaimus sp. PS1159</name>
    <dbReference type="NCBI Taxonomy" id="55785"/>
    <lineage>
        <taxon>Eukaryota</taxon>
        <taxon>Metazoa</taxon>
        <taxon>Ecdysozoa</taxon>
        <taxon>Nematoda</taxon>
        <taxon>Chromadorea</taxon>
        <taxon>Rhabditida</taxon>
        <taxon>Tylenchina</taxon>
        <taxon>Panagrolaimomorpha</taxon>
        <taxon>Panagrolaimoidea</taxon>
        <taxon>Panagrolaimidae</taxon>
        <taxon>Panagrolaimus</taxon>
    </lineage>
</organism>
<evidence type="ECO:0000313" key="2">
    <source>
        <dbReference type="WBParaSite" id="PS1159_v2.g22857.t1"/>
    </source>
</evidence>
<sequence>MANKKKQPADTNENLNVVARLKIKGSTKSPTQERSTLSPLSDEQNFGRLTDSLPRFVLDEYEVNTQVICQYADSYYYDAKIVKKRKLDNEEFLYTIHYNGWNQRYDEEITHAAAQEKFLVYSPENLAIAKRELKEAKSAKRKGSKTNPKKPAKKAKKDDLEDKQSISSLPIVQSERARTQSSNTRQGSSTSRLEGAAEATNDEADTGDDLLLAPYLAQVPKEKRNNLIFPIELDKVLNDDSDLVNRQLKLPKIPARYTIDDIFSKFLESQYDPDFPNLEDIRNNIDDLVVFFNKVINLRILYQLEFVQHLALLNKKRRDFGLSDLAADDFLDKEEFNGGLESPMSEEAKEDEDMAFKPPKQIKPDATTEGESDKRQLRETRNKKSTTEQPPLKVVAKPKKKEKVEQAGSKNFELDNDFNFADTYGFIHLVRFFYFYNSLLKSDTVANAIYTKYAELINEIIEFLSLNVSTYFKIEEDYEIETPAYQRQAFTHN</sequence>
<dbReference type="Proteomes" id="UP000887580">
    <property type="component" value="Unplaced"/>
</dbReference>